<sequence length="147" mass="16380">MARDWAVAIRRRICLSSAPRRSGGSGSGARARAIGALAADQLGLTPSGSSRRRQPRRGLLLRAVEPRTVAARSGEQRGRRLRPRLFAYRLRRDYVHGSDEEEAVMAQTFAIREAEARVRFRREEANTVRQSTRRPAGRPASARSSSK</sequence>
<dbReference type="EMBL" id="JAUUTY010000007">
    <property type="protein sequence ID" value="KAK1606619.1"/>
    <property type="molecule type" value="Genomic_DNA"/>
</dbReference>
<protein>
    <submittedName>
        <fullName evidence="2">Uncharacterized protein</fullName>
    </submittedName>
</protein>
<organism evidence="2 3">
    <name type="scientific">Lolium multiflorum</name>
    <name type="common">Italian ryegrass</name>
    <name type="synonym">Lolium perenne subsp. multiflorum</name>
    <dbReference type="NCBI Taxonomy" id="4521"/>
    <lineage>
        <taxon>Eukaryota</taxon>
        <taxon>Viridiplantae</taxon>
        <taxon>Streptophyta</taxon>
        <taxon>Embryophyta</taxon>
        <taxon>Tracheophyta</taxon>
        <taxon>Spermatophyta</taxon>
        <taxon>Magnoliopsida</taxon>
        <taxon>Liliopsida</taxon>
        <taxon>Poales</taxon>
        <taxon>Poaceae</taxon>
        <taxon>BOP clade</taxon>
        <taxon>Pooideae</taxon>
        <taxon>Poodae</taxon>
        <taxon>Poeae</taxon>
        <taxon>Poeae Chloroplast Group 2 (Poeae type)</taxon>
        <taxon>Loliodinae</taxon>
        <taxon>Loliinae</taxon>
        <taxon>Lolium</taxon>
    </lineage>
</organism>
<feature type="region of interest" description="Disordered" evidence="1">
    <location>
        <begin position="120"/>
        <end position="147"/>
    </location>
</feature>
<keyword evidence="3" id="KW-1185">Reference proteome</keyword>
<evidence type="ECO:0000313" key="2">
    <source>
        <dbReference type="EMBL" id="KAK1606619.1"/>
    </source>
</evidence>
<dbReference type="AlphaFoldDB" id="A0AAD8VHG6"/>
<name>A0AAD8VHG6_LOLMU</name>
<comment type="caution">
    <text evidence="2">The sequence shown here is derived from an EMBL/GenBank/DDBJ whole genome shotgun (WGS) entry which is preliminary data.</text>
</comment>
<gene>
    <name evidence="2" type="ORF">QYE76_030292</name>
</gene>
<feature type="compositionally biased region" description="Low complexity" evidence="1">
    <location>
        <begin position="137"/>
        <end position="147"/>
    </location>
</feature>
<proteinExistence type="predicted"/>
<reference evidence="2" key="1">
    <citation type="submission" date="2023-07" db="EMBL/GenBank/DDBJ databases">
        <title>A chromosome-level genome assembly of Lolium multiflorum.</title>
        <authorList>
            <person name="Chen Y."/>
            <person name="Copetti D."/>
            <person name="Kolliker R."/>
            <person name="Studer B."/>
        </authorList>
    </citation>
    <scope>NUCLEOTIDE SEQUENCE</scope>
    <source>
        <strain evidence="2">02402/16</strain>
        <tissue evidence="2">Leaf</tissue>
    </source>
</reference>
<accession>A0AAD8VHG6</accession>
<evidence type="ECO:0000256" key="1">
    <source>
        <dbReference type="SAM" id="MobiDB-lite"/>
    </source>
</evidence>
<evidence type="ECO:0000313" key="3">
    <source>
        <dbReference type="Proteomes" id="UP001231189"/>
    </source>
</evidence>
<dbReference type="Proteomes" id="UP001231189">
    <property type="component" value="Unassembled WGS sequence"/>
</dbReference>